<comment type="caution">
    <text evidence="2">The sequence shown here is derived from an EMBL/GenBank/DDBJ whole genome shotgun (WGS) entry which is preliminary data.</text>
</comment>
<feature type="compositionally biased region" description="Basic and acidic residues" evidence="1">
    <location>
        <begin position="65"/>
        <end position="80"/>
    </location>
</feature>
<evidence type="ECO:0000256" key="1">
    <source>
        <dbReference type="SAM" id="MobiDB-lite"/>
    </source>
</evidence>
<feature type="region of interest" description="Disordered" evidence="1">
    <location>
        <begin position="1"/>
        <end position="20"/>
    </location>
</feature>
<organism evidence="2 3">
    <name type="scientific">Chaetomium fimeti</name>
    <dbReference type="NCBI Taxonomy" id="1854472"/>
    <lineage>
        <taxon>Eukaryota</taxon>
        <taxon>Fungi</taxon>
        <taxon>Dikarya</taxon>
        <taxon>Ascomycota</taxon>
        <taxon>Pezizomycotina</taxon>
        <taxon>Sordariomycetes</taxon>
        <taxon>Sordariomycetidae</taxon>
        <taxon>Sordariales</taxon>
        <taxon>Chaetomiaceae</taxon>
        <taxon>Chaetomium</taxon>
    </lineage>
</organism>
<dbReference type="Proteomes" id="UP001278766">
    <property type="component" value="Unassembled WGS sequence"/>
</dbReference>
<protein>
    <submittedName>
        <fullName evidence="2">Uncharacterized protein</fullName>
    </submittedName>
</protein>
<feature type="region of interest" description="Disordered" evidence="1">
    <location>
        <begin position="30"/>
        <end position="89"/>
    </location>
</feature>
<sequence>MFTHLTKIKQRAKGMMSKRNSVTSLFLSAESSPGRYHVQKPSPSGDGLPNGAEYRPTPGFTRAESGGREVESKWWGKSRSDPTAPSSPAFGIVSDIDRAHSPMPKSGCLVWLLSPTLLQRTKARARATREKGRWGPALRAKVPWLRSSRGSARSRDVVDLAQRPNGWAYFAHLYPLPTFAVAPSPHPAPKLVNSVPAANLQRSARALWLKQPPTSAAYPGKMCLTNGRARIPVWKCGLC</sequence>
<name>A0AAE0LPS4_9PEZI</name>
<accession>A0AAE0LPS4</accession>
<reference evidence="2" key="2">
    <citation type="submission" date="2023-06" db="EMBL/GenBank/DDBJ databases">
        <authorList>
            <consortium name="Lawrence Berkeley National Laboratory"/>
            <person name="Haridas S."/>
            <person name="Hensen N."/>
            <person name="Bonometti L."/>
            <person name="Westerberg I."/>
            <person name="Brannstrom I.O."/>
            <person name="Guillou S."/>
            <person name="Cros-Aarteil S."/>
            <person name="Calhoun S."/>
            <person name="Kuo A."/>
            <person name="Mondo S."/>
            <person name="Pangilinan J."/>
            <person name="Riley R."/>
            <person name="Labutti K."/>
            <person name="Andreopoulos B."/>
            <person name="Lipzen A."/>
            <person name="Chen C."/>
            <person name="Yanf M."/>
            <person name="Daum C."/>
            <person name="Ng V."/>
            <person name="Clum A."/>
            <person name="Steindorff A."/>
            <person name="Ohm R."/>
            <person name="Martin F."/>
            <person name="Silar P."/>
            <person name="Natvig D."/>
            <person name="Lalanne C."/>
            <person name="Gautier V."/>
            <person name="Ament-Velasquez S.L."/>
            <person name="Kruys A."/>
            <person name="Hutchinson M.I."/>
            <person name="Powell A.J."/>
            <person name="Barry K."/>
            <person name="Miller A.N."/>
            <person name="Grigoriev I.V."/>
            <person name="Debuchy R."/>
            <person name="Gladieux P."/>
            <person name="Thoren M.H."/>
            <person name="Johannesson H."/>
        </authorList>
    </citation>
    <scope>NUCLEOTIDE SEQUENCE</scope>
    <source>
        <strain evidence="2">CBS 168.71</strain>
    </source>
</reference>
<feature type="compositionally biased region" description="Basic residues" evidence="1">
    <location>
        <begin position="1"/>
        <end position="12"/>
    </location>
</feature>
<gene>
    <name evidence="2" type="ORF">B0H64DRAFT_210927</name>
</gene>
<dbReference type="AlphaFoldDB" id="A0AAE0LPS4"/>
<proteinExistence type="predicted"/>
<reference evidence="2" key="1">
    <citation type="journal article" date="2023" name="Mol. Phylogenet. Evol.">
        <title>Genome-scale phylogeny and comparative genomics of the fungal order Sordariales.</title>
        <authorList>
            <person name="Hensen N."/>
            <person name="Bonometti L."/>
            <person name="Westerberg I."/>
            <person name="Brannstrom I.O."/>
            <person name="Guillou S."/>
            <person name="Cros-Aarteil S."/>
            <person name="Calhoun S."/>
            <person name="Haridas S."/>
            <person name="Kuo A."/>
            <person name="Mondo S."/>
            <person name="Pangilinan J."/>
            <person name="Riley R."/>
            <person name="LaButti K."/>
            <person name="Andreopoulos B."/>
            <person name="Lipzen A."/>
            <person name="Chen C."/>
            <person name="Yan M."/>
            <person name="Daum C."/>
            <person name="Ng V."/>
            <person name="Clum A."/>
            <person name="Steindorff A."/>
            <person name="Ohm R.A."/>
            <person name="Martin F."/>
            <person name="Silar P."/>
            <person name="Natvig D.O."/>
            <person name="Lalanne C."/>
            <person name="Gautier V."/>
            <person name="Ament-Velasquez S.L."/>
            <person name="Kruys A."/>
            <person name="Hutchinson M.I."/>
            <person name="Powell A.J."/>
            <person name="Barry K."/>
            <person name="Miller A.N."/>
            <person name="Grigoriev I.V."/>
            <person name="Debuchy R."/>
            <person name="Gladieux P."/>
            <person name="Hiltunen Thoren M."/>
            <person name="Johannesson H."/>
        </authorList>
    </citation>
    <scope>NUCLEOTIDE SEQUENCE</scope>
    <source>
        <strain evidence="2">CBS 168.71</strain>
    </source>
</reference>
<keyword evidence="3" id="KW-1185">Reference proteome</keyword>
<dbReference type="EMBL" id="JAUEPN010000006">
    <property type="protein sequence ID" value="KAK3293341.1"/>
    <property type="molecule type" value="Genomic_DNA"/>
</dbReference>
<evidence type="ECO:0000313" key="2">
    <source>
        <dbReference type="EMBL" id="KAK3293341.1"/>
    </source>
</evidence>
<dbReference type="GeneID" id="87836370"/>
<evidence type="ECO:0000313" key="3">
    <source>
        <dbReference type="Proteomes" id="UP001278766"/>
    </source>
</evidence>
<dbReference type="RefSeq" id="XP_062656855.1">
    <property type="nucleotide sequence ID" value="XM_062799422.1"/>
</dbReference>